<dbReference type="AlphaFoldDB" id="A0AAV5WFP9"/>
<dbReference type="EMBL" id="BTSY01000005">
    <property type="protein sequence ID" value="GMT29549.1"/>
    <property type="molecule type" value="Genomic_DNA"/>
</dbReference>
<evidence type="ECO:0000256" key="2">
    <source>
        <dbReference type="SAM" id="MobiDB-lite"/>
    </source>
</evidence>
<keyword evidence="4" id="KW-1185">Reference proteome</keyword>
<proteinExistence type="predicted"/>
<feature type="region of interest" description="Disordered" evidence="2">
    <location>
        <begin position="487"/>
        <end position="516"/>
    </location>
</feature>
<comment type="caution">
    <text evidence="3">The sequence shown here is derived from an EMBL/GenBank/DDBJ whole genome shotgun (WGS) entry which is preliminary data.</text>
</comment>
<protein>
    <recommendedName>
        <fullName evidence="5">B box-type domain-containing protein</fullName>
    </recommendedName>
</protein>
<evidence type="ECO:0000313" key="3">
    <source>
        <dbReference type="EMBL" id="GMT29549.1"/>
    </source>
</evidence>
<accession>A0AAV5WFP9</accession>
<reference evidence="3" key="1">
    <citation type="submission" date="2023-10" db="EMBL/GenBank/DDBJ databases">
        <title>Genome assembly of Pristionchus species.</title>
        <authorList>
            <person name="Yoshida K."/>
            <person name="Sommer R.J."/>
        </authorList>
    </citation>
    <scope>NUCLEOTIDE SEQUENCE</scope>
    <source>
        <strain evidence="3">RS5133</strain>
    </source>
</reference>
<evidence type="ECO:0000256" key="1">
    <source>
        <dbReference type="SAM" id="Coils"/>
    </source>
</evidence>
<evidence type="ECO:0000313" key="4">
    <source>
        <dbReference type="Proteomes" id="UP001432322"/>
    </source>
</evidence>
<name>A0AAV5WFP9_9BILA</name>
<organism evidence="3 4">
    <name type="scientific">Pristionchus fissidentatus</name>
    <dbReference type="NCBI Taxonomy" id="1538716"/>
    <lineage>
        <taxon>Eukaryota</taxon>
        <taxon>Metazoa</taxon>
        <taxon>Ecdysozoa</taxon>
        <taxon>Nematoda</taxon>
        <taxon>Chromadorea</taxon>
        <taxon>Rhabditida</taxon>
        <taxon>Rhabditina</taxon>
        <taxon>Diplogasteromorpha</taxon>
        <taxon>Diplogasteroidea</taxon>
        <taxon>Neodiplogasteridae</taxon>
        <taxon>Pristionchus</taxon>
    </lineage>
</organism>
<evidence type="ECO:0008006" key="5">
    <source>
        <dbReference type="Google" id="ProtNLM"/>
    </source>
</evidence>
<sequence length="516" mass="57603">MCLSPLAGCVRGGDPNAPPSVILACGHVVCDSCSDKLPLSVLHPRVVKCTLCSIAGVPYPLLSEAEWVNERCSSPTCVAHRYLPLRVCNTCGTNWCQNCTWQHSKRTRHTSFRHLVVGAHRKLPKCREHSCEYSMKCSCGELLCSECFTEHPYTGHNCTRIGQKSKLDEGAAKCTLDTLMKAKETVNLKLAELEQSIESTNEEIAETCRLIIEQTVTRCWDLMRQVTELGETNQNILIESRGNIDRLIRQTQRSREMRDRTSPLLSSPMVDYTHCVADSLLTESVNDRAVKDIISTLDSTRLFINICPLKTVSEVLLSIARLGKELITSSKFSTATYSLHTSRLIKKLPNSSLYGKMMPSGKAFDLLYKIHISHEKRHRMDTLNTFSRRSIEEKQSTSESDTSNSSDVISRLLYGLGVPTHPPLPVPLTVPGFTLDLPPIGKGSYASDKFKTPRANAMNAQPPLEYQQFGNDAGVPSPSPAMIEKQLQNSRMKTHREILDEPGPSSPKRIKMEEEE</sequence>
<keyword evidence="1" id="KW-0175">Coiled coil</keyword>
<feature type="non-terminal residue" evidence="3">
    <location>
        <position position="516"/>
    </location>
</feature>
<feature type="region of interest" description="Disordered" evidence="2">
    <location>
        <begin position="381"/>
        <end position="405"/>
    </location>
</feature>
<dbReference type="Proteomes" id="UP001432322">
    <property type="component" value="Unassembled WGS sequence"/>
</dbReference>
<gene>
    <name evidence="3" type="ORF">PFISCL1PPCAC_20846</name>
</gene>
<feature type="coiled-coil region" evidence="1">
    <location>
        <begin position="176"/>
        <end position="210"/>
    </location>
</feature>